<dbReference type="InterPro" id="IPR020583">
    <property type="entry name" value="Inositol_monoP_metal-BS"/>
</dbReference>
<dbReference type="EMBL" id="LN890655">
    <property type="protein sequence ID" value="CUS03759.2"/>
    <property type="molecule type" value="Genomic_DNA"/>
</dbReference>
<dbReference type="PRINTS" id="PR00377">
    <property type="entry name" value="IMPHPHTASES"/>
</dbReference>
<dbReference type="OrthoDB" id="9772456at2"/>
<evidence type="ECO:0000256" key="2">
    <source>
        <dbReference type="ARBA" id="ARBA00001946"/>
    </source>
</evidence>
<proteinExistence type="inferred from homology"/>
<sequence>MLNYQHTLDTAVAIAREAGALLMEGFGQVKQIERKSSAVDWVTQYDKASEALITGRLHAAFPDHALVGEEGTNTGDAGGYRWYIDPLDGTGNYAHGFPIFCVSMGLYHAGEPVLGVIYDPVLDECFTAIAGQGAYLDTAQGRRRLQVTAETELVAGLLATGFPYDVHTSPRNNLDYLGGFLVRAQGIRRPGSAALDVAYVAAGRLDGYWELKVYSWDMSAAILMVQEAGGRVTFLDGRPITLEHRFDVLVSNGLLHEQMLTVIRQTEAATAPIGA</sequence>
<evidence type="ECO:0000313" key="8">
    <source>
        <dbReference type="EMBL" id="CUS03759.2"/>
    </source>
</evidence>
<feature type="binding site" evidence="6">
    <location>
        <position position="85"/>
    </location>
    <ligand>
        <name>Mg(2+)</name>
        <dbReference type="ChEBI" id="CHEBI:18420"/>
        <label>1</label>
        <note>catalytic</note>
    </ligand>
</feature>
<dbReference type="EC" id="3.1.3.25" evidence="7"/>
<dbReference type="Pfam" id="PF00459">
    <property type="entry name" value="Inositol_P"/>
    <property type="match status" value="1"/>
</dbReference>
<dbReference type="PROSITE" id="PS00629">
    <property type="entry name" value="IMP_1"/>
    <property type="match status" value="1"/>
</dbReference>
<dbReference type="FunFam" id="3.30.540.10:FF:000003">
    <property type="entry name" value="Inositol-1-monophosphatase"/>
    <property type="match status" value="1"/>
</dbReference>
<evidence type="ECO:0000256" key="5">
    <source>
        <dbReference type="ARBA" id="ARBA00022842"/>
    </source>
</evidence>
<keyword evidence="9" id="KW-1185">Reference proteome</keyword>
<dbReference type="AlphaFoldDB" id="A0A160T378"/>
<dbReference type="GO" id="GO:0007165">
    <property type="term" value="P:signal transduction"/>
    <property type="evidence" value="ECO:0007669"/>
    <property type="project" value="TreeGrafter"/>
</dbReference>
<dbReference type="GO" id="GO:0006020">
    <property type="term" value="P:inositol metabolic process"/>
    <property type="evidence" value="ECO:0007669"/>
    <property type="project" value="TreeGrafter"/>
</dbReference>
<dbReference type="GO" id="GO:0046872">
    <property type="term" value="F:metal ion binding"/>
    <property type="evidence" value="ECO:0007669"/>
    <property type="project" value="UniProtKB-KW"/>
</dbReference>
<keyword evidence="4 7" id="KW-0378">Hydrolase</keyword>
<dbReference type="PANTHER" id="PTHR20854">
    <property type="entry name" value="INOSITOL MONOPHOSPHATASE"/>
    <property type="match status" value="1"/>
</dbReference>
<evidence type="ECO:0000256" key="1">
    <source>
        <dbReference type="ARBA" id="ARBA00001033"/>
    </source>
</evidence>
<dbReference type="GO" id="GO:0008934">
    <property type="term" value="F:inositol monophosphate 1-phosphatase activity"/>
    <property type="evidence" value="ECO:0007669"/>
    <property type="project" value="InterPro"/>
</dbReference>
<feature type="binding site" evidence="6">
    <location>
        <position position="87"/>
    </location>
    <ligand>
        <name>Mg(2+)</name>
        <dbReference type="ChEBI" id="CHEBI:18420"/>
        <label>1</label>
        <note>catalytic</note>
    </ligand>
</feature>
<dbReference type="RefSeq" id="WP_095043204.1">
    <property type="nucleotide sequence ID" value="NZ_LN890655.1"/>
</dbReference>
<reference evidence="8" key="1">
    <citation type="submission" date="2016-01" db="EMBL/GenBank/DDBJ databases">
        <authorList>
            <person name="Mcilroy J.S."/>
            <person name="Karst M S."/>
            <person name="Albertsen M."/>
        </authorList>
    </citation>
    <scope>NUCLEOTIDE SEQUENCE</scope>
    <source>
        <strain evidence="8">Cfx-K</strain>
    </source>
</reference>
<keyword evidence="5 6" id="KW-0460">Magnesium</keyword>
<comment type="cofactor">
    <cofactor evidence="2 6 7">
        <name>Mg(2+)</name>
        <dbReference type="ChEBI" id="CHEBI:18420"/>
    </cofactor>
</comment>
<dbReference type="InterPro" id="IPR022337">
    <property type="entry name" value="Inositol_monophosphatase_SuhB"/>
</dbReference>
<dbReference type="KEGG" id="pbf:CFX0092_A1881"/>
<evidence type="ECO:0000256" key="3">
    <source>
        <dbReference type="ARBA" id="ARBA00022723"/>
    </source>
</evidence>
<feature type="binding site" evidence="6">
    <location>
        <position position="88"/>
    </location>
    <ligand>
        <name>Mg(2+)</name>
        <dbReference type="ChEBI" id="CHEBI:18420"/>
        <label>1</label>
        <note>catalytic</note>
    </ligand>
</feature>
<feature type="binding site" evidence="6">
    <location>
        <position position="69"/>
    </location>
    <ligand>
        <name>Mg(2+)</name>
        <dbReference type="ChEBI" id="CHEBI:18420"/>
        <label>1</label>
        <note>catalytic</note>
    </ligand>
</feature>
<organism evidence="8 9">
    <name type="scientific">Candidatus Promineifilum breve</name>
    <dbReference type="NCBI Taxonomy" id="1806508"/>
    <lineage>
        <taxon>Bacteria</taxon>
        <taxon>Bacillati</taxon>
        <taxon>Chloroflexota</taxon>
        <taxon>Ardenticatenia</taxon>
        <taxon>Candidatus Promineifilales</taxon>
        <taxon>Candidatus Promineifilaceae</taxon>
        <taxon>Candidatus Promineifilum</taxon>
    </lineage>
</organism>
<evidence type="ECO:0000256" key="7">
    <source>
        <dbReference type="RuleBase" id="RU364068"/>
    </source>
</evidence>
<dbReference type="InterPro" id="IPR033942">
    <property type="entry name" value="IMPase"/>
</dbReference>
<evidence type="ECO:0000256" key="4">
    <source>
        <dbReference type="ARBA" id="ARBA00022801"/>
    </source>
</evidence>
<comment type="similarity">
    <text evidence="7">Belongs to the inositol monophosphatase superfamily.</text>
</comment>
<feature type="binding site" evidence="6">
    <location>
        <position position="217"/>
    </location>
    <ligand>
        <name>Mg(2+)</name>
        <dbReference type="ChEBI" id="CHEBI:18420"/>
        <label>1</label>
        <note>catalytic</note>
    </ligand>
</feature>
<dbReference type="PRINTS" id="PR01959">
    <property type="entry name" value="SBIMPHPHTASE"/>
</dbReference>
<dbReference type="InterPro" id="IPR000760">
    <property type="entry name" value="Inositol_monophosphatase-like"/>
</dbReference>
<dbReference type="Gene3D" id="3.30.540.10">
    <property type="entry name" value="Fructose-1,6-Bisphosphatase, subunit A, domain 1"/>
    <property type="match status" value="1"/>
</dbReference>
<dbReference type="Proteomes" id="UP000215027">
    <property type="component" value="Chromosome I"/>
</dbReference>
<evidence type="ECO:0000313" key="9">
    <source>
        <dbReference type="Proteomes" id="UP000215027"/>
    </source>
</evidence>
<dbReference type="CDD" id="cd01639">
    <property type="entry name" value="IMPase"/>
    <property type="match status" value="1"/>
</dbReference>
<gene>
    <name evidence="8" type="primary">suhB</name>
    <name evidence="8" type="ORF">CFX0092_A1881</name>
</gene>
<comment type="catalytic activity">
    <reaction evidence="1 7">
        <text>a myo-inositol phosphate + H2O = myo-inositol + phosphate</text>
        <dbReference type="Rhea" id="RHEA:24056"/>
        <dbReference type="ChEBI" id="CHEBI:15377"/>
        <dbReference type="ChEBI" id="CHEBI:17268"/>
        <dbReference type="ChEBI" id="CHEBI:43474"/>
        <dbReference type="ChEBI" id="CHEBI:84139"/>
        <dbReference type="EC" id="3.1.3.25"/>
    </reaction>
</comment>
<keyword evidence="3 6" id="KW-0479">Metal-binding</keyword>
<name>A0A160T378_9CHLR</name>
<accession>A0A160T378</accession>
<dbReference type="PANTHER" id="PTHR20854:SF4">
    <property type="entry name" value="INOSITOL-1-MONOPHOSPHATASE-RELATED"/>
    <property type="match status" value="1"/>
</dbReference>
<protein>
    <recommendedName>
        <fullName evidence="7">Inositol-1-monophosphatase</fullName>
        <ecNumber evidence="7">3.1.3.25</ecNumber>
    </recommendedName>
</protein>
<evidence type="ECO:0000256" key="6">
    <source>
        <dbReference type="PIRSR" id="PIRSR600760-2"/>
    </source>
</evidence>
<dbReference type="SUPFAM" id="SSF56655">
    <property type="entry name" value="Carbohydrate phosphatase"/>
    <property type="match status" value="1"/>
</dbReference>
<dbReference type="Gene3D" id="3.40.190.80">
    <property type="match status" value="1"/>
</dbReference>